<dbReference type="EMBL" id="FUYX01000008">
    <property type="protein sequence ID" value="SKB92937.1"/>
    <property type="molecule type" value="Genomic_DNA"/>
</dbReference>
<evidence type="ECO:0000313" key="2">
    <source>
        <dbReference type="EMBL" id="KQK28507.1"/>
    </source>
</evidence>
<keyword evidence="1" id="KW-0812">Transmembrane</keyword>
<name>A0A0Q3KFC1_9HYPH</name>
<proteinExistence type="predicted"/>
<keyword evidence="1" id="KW-0472">Membrane</keyword>
<dbReference type="STRING" id="53254.SAMN05660750_03043"/>
<feature type="transmembrane region" description="Helical" evidence="1">
    <location>
        <begin position="26"/>
        <end position="49"/>
    </location>
</feature>
<accession>A0A0Q3KFC1</accession>
<sequence>MQLIARLLLIVPSIIAGWFVSPNDVSYWIVAMVIALVFIVLTIAFELYVHPRLRQRRKP</sequence>
<keyword evidence="4" id="KW-1185">Reference proteome</keyword>
<protein>
    <submittedName>
        <fullName evidence="2">Uncharacterized protein</fullName>
    </submittedName>
</protein>
<keyword evidence="1" id="KW-1133">Transmembrane helix</keyword>
<dbReference type="EMBL" id="LMAR01000069">
    <property type="protein sequence ID" value="KQK28507.1"/>
    <property type="molecule type" value="Genomic_DNA"/>
</dbReference>
<dbReference type="OrthoDB" id="7476483at2"/>
<gene>
    <name evidence="2" type="ORF">ARD30_21640</name>
    <name evidence="3" type="ORF">SAMN05660750_03043</name>
</gene>
<dbReference type="Proteomes" id="UP000051562">
    <property type="component" value="Unassembled WGS sequence"/>
</dbReference>
<dbReference type="AlphaFoldDB" id="A0A0Q3KFC1"/>
<reference evidence="3 5" key="2">
    <citation type="submission" date="2017-02" db="EMBL/GenBank/DDBJ databases">
        <authorList>
            <person name="Peterson S.W."/>
        </authorList>
    </citation>
    <scope>NUCLEOTIDE SEQUENCE [LARGE SCALE GENOMIC DNA]</scope>
    <source>
        <strain evidence="3 5">DSM 9653</strain>
    </source>
</reference>
<evidence type="ECO:0000256" key="1">
    <source>
        <dbReference type="SAM" id="Phobius"/>
    </source>
</evidence>
<dbReference type="RefSeq" id="WP_055730204.1">
    <property type="nucleotide sequence ID" value="NZ_FUYX01000008.1"/>
</dbReference>
<evidence type="ECO:0000313" key="3">
    <source>
        <dbReference type="EMBL" id="SKB92937.1"/>
    </source>
</evidence>
<organism evidence="2 4">
    <name type="scientific">Bosea thiooxidans</name>
    <dbReference type="NCBI Taxonomy" id="53254"/>
    <lineage>
        <taxon>Bacteria</taxon>
        <taxon>Pseudomonadati</taxon>
        <taxon>Pseudomonadota</taxon>
        <taxon>Alphaproteobacteria</taxon>
        <taxon>Hyphomicrobiales</taxon>
        <taxon>Boseaceae</taxon>
        <taxon>Bosea</taxon>
    </lineage>
</organism>
<reference evidence="2 4" key="1">
    <citation type="submission" date="2015-10" db="EMBL/GenBank/DDBJ databases">
        <title>Draft genome of Bosea thiooxidans.</title>
        <authorList>
            <person name="Wang X."/>
        </authorList>
    </citation>
    <scope>NUCLEOTIDE SEQUENCE [LARGE SCALE GENOMIC DNA]</scope>
    <source>
        <strain evidence="2 4">CGMCC 9174</strain>
    </source>
</reference>
<evidence type="ECO:0000313" key="5">
    <source>
        <dbReference type="Proteomes" id="UP000190130"/>
    </source>
</evidence>
<evidence type="ECO:0000313" key="4">
    <source>
        <dbReference type="Proteomes" id="UP000051562"/>
    </source>
</evidence>
<dbReference type="Proteomes" id="UP000190130">
    <property type="component" value="Unassembled WGS sequence"/>
</dbReference>